<dbReference type="Proteomes" id="UP000615234">
    <property type="component" value="Unassembled WGS sequence"/>
</dbReference>
<keyword evidence="2" id="KW-1185">Reference proteome</keyword>
<proteinExistence type="predicted"/>
<evidence type="ECO:0000313" key="1">
    <source>
        <dbReference type="EMBL" id="MBC5661558.1"/>
    </source>
</evidence>
<sequence>MRRYLKMKTYNFYGWEQATVPAITNKYKGIHTPQDLYDRLSNIWCADTCAPRLRDGWTPENKTLGQCSITAFLVQDIFGGKVYGILRPGGNYHCYNDVNGHIFDLTSEQFGDETLSYKNNPEQFREVHFAKEEKRLRYEYLKQQLARLNQQSTC</sequence>
<dbReference type="InterPro" id="IPR056238">
    <property type="entry name" value="YunG-like"/>
</dbReference>
<accession>A0A8I0AD37</accession>
<dbReference type="EMBL" id="JACOOX010000001">
    <property type="protein sequence ID" value="MBC5661558.1"/>
    <property type="molecule type" value="Genomic_DNA"/>
</dbReference>
<reference evidence="1 2" key="1">
    <citation type="submission" date="2020-08" db="EMBL/GenBank/DDBJ databases">
        <title>Genome public.</title>
        <authorList>
            <person name="Liu C."/>
            <person name="Sun Q."/>
        </authorList>
    </citation>
    <scope>NUCLEOTIDE SEQUENCE [LARGE SCALE GENOMIC DNA]</scope>
    <source>
        <strain evidence="1 2">NSJ-10</strain>
    </source>
</reference>
<protein>
    <submittedName>
        <fullName evidence="1">Uncharacterized protein</fullName>
    </submittedName>
</protein>
<dbReference type="Pfam" id="PF24585">
    <property type="entry name" value="YunG"/>
    <property type="match status" value="1"/>
</dbReference>
<name>A0A8I0AD37_9FIRM</name>
<gene>
    <name evidence="1" type="ORF">H8S09_01400</name>
</gene>
<comment type="caution">
    <text evidence="1">The sequence shown here is derived from an EMBL/GenBank/DDBJ whole genome shotgun (WGS) entry which is preliminary data.</text>
</comment>
<organism evidence="1 2">
    <name type="scientific">Coprococcus hominis</name>
    <name type="common">ex Liu et al. 2022</name>
    <dbReference type="NCBI Taxonomy" id="2763039"/>
    <lineage>
        <taxon>Bacteria</taxon>
        <taxon>Bacillati</taxon>
        <taxon>Bacillota</taxon>
        <taxon>Clostridia</taxon>
        <taxon>Lachnospirales</taxon>
        <taxon>Lachnospiraceae</taxon>
        <taxon>Coprococcus</taxon>
    </lineage>
</organism>
<dbReference type="AlphaFoldDB" id="A0A8I0AD37"/>
<evidence type="ECO:0000313" key="2">
    <source>
        <dbReference type="Proteomes" id="UP000615234"/>
    </source>
</evidence>